<feature type="domain" description="DUF3741" evidence="3">
    <location>
        <begin position="74"/>
        <end position="103"/>
    </location>
</feature>
<feature type="domain" description="DUF4378" evidence="2">
    <location>
        <begin position="732"/>
        <end position="884"/>
    </location>
</feature>
<dbReference type="PANTHER" id="PTHR21726">
    <property type="entry name" value="PHOSPHATIDYLINOSITOL N-ACETYLGLUCOSAMINYLTRANSFERASE SUBUNIT P DOWN SYNDROME CRITICAL REGION PROTEIN 5 -RELATED"/>
    <property type="match status" value="1"/>
</dbReference>
<feature type="region of interest" description="Disordered" evidence="1">
    <location>
        <begin position="218"/>
        <end position="282"/>
    </location>
</feature>
<feature type="compositionally biased region" description="Basic and acidic residues" evidence="1">
    <location>
        <begin position="238"/>
        <end position="248"/>
    </location>
</feature>
<feature type="compositionally biased region" description="Polar residues" evidence="1">
    <location>
        <begin position="344"/>
        <end position="356"/>
    </location>
</feature>
<feature type="compositionally biased region" description="Basic and acidic residues" evidence="1">
    <location>
        <begin position="611"/>
        <end position="629"/>
    </location>
</feature>
<feature type="region of interest" description="Disordered" evidence="1">
    <location>
        <begin position="314"/>
        <end position="402"/>
    </location>
</feature>
<dbReference type="Pfam" id="PF14309">
    <property type="entry name" value="DUF4378"/>
    <property type="match status" value="1"/>
</dbReference>
<dbReference type="Pfam" id="PF14383">
    <property type="entry name" value="VARLMGL"/>
    <property type="match status" value="1"/>
</dbReference>
<sequence>MEVEKREVKGGFFRLFNWNAKSRKKLFSSKSDLRENLSQGTEKFQDSEVVRLRQGLEDGFAPNVRGHNIYHYDSSVCGEPEYGTKAPGVVARLMGLDSLPNTDVTEPCFTPFIESHPFRDSNYLRPNPECQSEHDDVIFESVRSKLDGFTRNSLDLRPQKVHSCPIERFQTEVLPPKSAKPISITQHPLLSPIKSPGFIPPKNAAYIVEAAAKIIEQSPQSTVTSKLPSLRSSSVPIRVRDLKEKMESAQRSSRPADASQKGKEHNSIMNVKNQPSTMGQGLSGDSYLYKGFEESKRIGSQNLMNKKKSASLAVQAKANVQKRDGLSSVGKRSSLKQKEHLSAKASNVSSNLLDTQRSVEKQGLSRKPSKVLRQNHQKQNCPSIKDGENHEPSYSHTKDVKEPCLPNNYIYGRAQRTVDKIVVNNGVTSRKTNTVAAYPGKEPSSSRSKRLSKKKLNTNGNIQSDVSVAQKLDCECDTIDKKNSLDVVSFTFTSPIKKSGAGSNSCGRVLEIPSYNPSAHESDLRNSAASASGSNVIDGDLSALLEQKLRQMTLKVELSQQDLAEAGSFSTSADSYVNKCPIVSLSNLPPTFDICKGKQEIKNSCDSQSIDNHRLKPEKETKELKHMEEDGSGNIDYQKYNTLLQSSSVSSLPSFAEASCDSFDVDRSNEGSMQCLSLESYEGTKSSTGKPHSTDGDEEISDTALSFSVGTISDTVASSLYMPDTTDTSCWELQYIEHILCNAELMLEEFALGRVHTVISPDFFHQLENQKMEPKKSTDEHFKIQRKLLYDCVGECLEARCECLLTGSQKVWAKQMTLFHKKQRLADELYREISSWKNIEELMVDELVNKDMSCRNGKWTDFETEVFEEGVEIEKRILTSLVDELIPDFLF</sequence>
<reference evidence="4" key="2">
    <citation type="journal article" date="2024" name="Plant">
        <title>Genomic evolution and insights into agronomic trait innovations of Sesamum species.</title>
        <authorList>
            <person name="Miao H."/>
            <person name="Wang L."/>
            <person name="Qu L."/>
            <person name="Liu H."/>
            <person name="Sun Y."/>
            <person name="Le M."/>
            <person name="Wang Q."/>
            <person name="Wei S."/>
            <person name="Zheng Y."/>
            <person name="Lin W."/>
            <person name="Duan Y."/>
            <person name="Cao H."/>
            <person name="Xiong S."/>
            <person name="Wang X."/>
            <person name="Wei L."/>
            <person name="Li C."/>
            <person name="Ma Q."/>
            <person name="Ju M."/>
            <person name="Zhao R."/>
            <person name="Li G."/>
            <person name="Mu C."/>
            <person name="Tian Q."/>
            <person name="Mei H."/>
            <person name="Zhang T."/>
            <person name="Gao T."/>
            <person name="Zhang H."/>
        </authorList>
    </citation>
    <scope>NUCLEOTIDE SEQUENCE</scope>
    <source>
        <strain evidence="4">G02</strain>
    </source>
</reference>
<dbReference type="AlphaFoldDB" id="A0AAW2S4H3"/>
<feature type="compositionally biased region" description="Basic and acidic residues" evidence="1">
    <location>
        <begin position="385"/>
        <end position="402"/>
    </location>
</feature>
<protein>
    <recommendedName>
        <fullName evidence="5">DUF4378 domain-containing protein</fullName>
    </recommendedName>
</protein>
<feature type="compositionally biased region" description="Polar residues" evidence="1">
    <location>
        <begin position="680"/>
        <end position="691"/>
    </location>
</feature>
<dbReference type="InterPro" id="IPR032795">
    <property type="entry name" value="DUF3741-assoc"/>
</dbReference>
<dbReference type="EMBL" id="JACGWJ010000011">
    <property type="protein sequence ID" value="KAL0387374.1"/>
    <property type="molecule type" value="Genomic_DNA"/>
</dbReference>
<feature type="compositionally biased region" description="Basic residues" evidence="1">
    <location>
        <begin position="367"/>
        <end position="376"/>
    </location>
</feature>
<gene>
    <name evidence="4" type="ORF">Sradi_2619200</name>
</gene>
<organism evidence="4">
    <name type="scientific">Sesamum radiatum</name>
    <name type="common">Black benniseed</name>
    <dbReference type="NCBI Taxonomy" id="300843"/>
    <lineage>
        <taxon>Eukaryota</taxon>
        <taxon>Viridiplantae</taxon>
        <taxon>Streptophyta</taxon>
        <taxon>Embryophyta</taxon>
        <taxon>Tracheophyta</taxon>
        <taxon>Spermatophyta</taxon>
        <taxon>Magnoliopsida</taxon>
        <taxon>eudicotyledons</taxon>
        <taxon>Gunneridae</taxon>
        <taxon>Pentapetalae</taxon>
        <taxon>asterids</taxon>
        <taxon>lamiids</taxon>
        <taxon>Lamiales</taxon>
        <taxon>Pedaliaceae</taxon>
        <taxon>Sesamum</taxon>
    </lineage>
</organism>
<reference evidence="4" key="1">
    <citation type="submission" date="2020-06" db="EMBL/GenBank/DDBJ databases">
        <authorList>
            <person name="Li T."/>
            <person name="Hu X."/>
            <person name="Zhang T."/>
            <person name="Song X."/>
            <person name="Zhang H."/>
            <person name="Dai N."/>
            <person name="Sheng W."/>
            <person name="Hou X."/>
            <person name="Wei L."/>
        </authorList>
    </citation>
    <scope>NUCLEOTIDE SEQUENCE</scope>
    <source>
        <strain evidence="4">G02</strain>
        <tissue evidence="4">Leaf</tissue>
    </source>
</reference>
<accession>A0AAW2S4H3</accession>
<evidence type="ECO:0008006" key="5">
    <source>
        <dbReference type="Google" id="ProtNLM"/>
    </source>
</evidence>
<evidence type="ECO:0000313" key="4">
    <source>
        <dbReference type="EMBL" id="KAL0387374.1"/>
    </source>
</evidence>
<feature type="region of interest" description="Disordered" evidence="1">
    <location>
        <begin position="606"/>
        <end position="633"/>
    </location>
</feature>
<proteinExistence type="predicted"/>
<feature type="compositionally biased region" description="Polar residues" evidence="1">
    <location>
        <begin position="267"/>
        <end position="280"/>
    </location>
</feature>
<dbReference type="PANTHER" id="PTHR21726:SF57">
    <property type="entry name" value="SERINE-RICH ADHESIN FOR PLATELETS-LIKE PROTEIN"/>
    <property type="match status" value="1"/>
</dbReference>
<feature type="region of interest" description="Disordered" evidence="1">
    <location>
        <begin position="680"/>
        <end position="699"/>
    </location>
</feature>
<feature type="compositionally biased region" description="Polar residues" evidence="1">
    <location>
        <begin position="218"/>
        <end position="235"/>
    </location>
</feature>
<evidence type="ECO:0000256" key="1">
    <source>
        <dbReference type="SAM" id="MobiDB-lite"/>
    </source>
</evidence>
<name>A0AAW2S4H3_SESRA</name>
<evidence type="ECO:0000259" key="2">
    <source>
        <dbReference type="Pfam" id="PF14309"/>
    </source>
</evidence>
<feature type="region of interest" description="Disordered" evidence="1">
    <location>
        <begin position="435"/>
        <end position="455"/>
    </location>
</feature>
<comment type="caution">
    <text evidence="4">The sequence shown here is derived from an EMBL/GenBank/DDBJ whole genome shotgun (WGS) entry which is preliminary data.</text>
</comment>
<dbReference type="InterPro" id="IPR025486">
    <property type="entry name" value="DUF4378"/>
</dbReference>
<evidence type="ECO:0000259" key="3">
    <source>
        <dbReference type="Pfam" id="PF14383"/>
    </source>
</evidence>